<evidence type="ECO:0000256" key="1">
    <source>
        <dbReference type="SAM" id="MobiDB-lite"/>
    </source>
</evidence>
<feature type="region of interest" description="Disordered" evidence="1">
    <location>
        <begin position="1"/>
        <end position="31"/>
    </location>
</feature>
<name>A0A6J4VR63_9BACT</name>
<evidence type="ECO:0000313" key="2">
    <source>
        <dbReference type="EMBL" id="CAA9585175.1"/>
    </source>
</evidence>
<feature type="compositionally biased region" description="Low complexity" evidence="1">
    <location>
        <begin position="85"/>
        <end position="97"/>
    </location>
</feature>
<accession>A0A6J4VR63</accession>
<protein>
    <submittedName>
        <fullName evidence="2">Uncharacterized protein</fullName>
    </submittedName>
</protein>
<gene>
    <name evidence="2" type="ORF">AVDCRST_MAG59-5383</name>
</gene>
<reference evidence="2" key="1">
    <citation type="submission" date="2020-02" db="EMBL/GenBank/DDBJ databases">
        <authorList>
            <person name="Meier V. D."/>
        </authorList>
    </citation>
    <scope>NUCLEOTIDE SEQUENCE</scope>
    <source>
        <strain evidence="2">AVDCRST_MAG59</strain>
    </source>
</reference>
<organism evidence="2">
    <name type="scientific">uncultured Thermomicrobiales bacterium</name>
    <dbReference type="NCBI Taxonomy" id="1645740"/>
    <lineage>
        <taxon>Bacteria</taxon>
        <taxon>Pseudomonadati</taxon>
        <taxon>Thermomicrobiota</taxon>
        <taxon>Thermomicrobia</taxon>
        <taxon>Thermomicrobiales</taxon>
        <taxon>environmental samples</taxon>
    </lineage>
</organism>
<dbReference type="AlphaFoldDB" id="A0A6J4VR63"/>
<proteinExistence type="predicted"/>
<feature type="region of interest" description="Disordered" evidence="1">
    <location>
        <begin position="59"/>
        <end position="139"/>
    </location>
</feature>
<sequence length="183" mass="19145">MTEPAPSQNPPPSGQGRVEKPPEAGPIAPPAWRELFAGPVLQPGEEYSPLALGWLRQKDEAARTQVRPVAAPAPDLDPGRRPARRQAPSPAEPVVGPVPEPERPSREGSVGVARGSAEAAPGQRAEQARQATDQANRLAGRMRPLAADAAVFAARALDLGARGLAGLATRLADRQPRDEPPGS</sequence>
<dbReference type="EMBL" id="CADCWF010000376">
    <property type="protein sequence ID" value="CAA9585175.1"/>
    <property type="molecule type" value="Genomic_DNA"/>
</dbReference>